<dbReference type="AlphaFoldDB" id="A0A3B0NIW3"/>
<comment type="similarity">
    <text evidence="2">Belongs to the HesB/IscA family.</text>
</comment>
<sequence length="241" mass="28112">MIRGFKKKKSNKIKSFFKGLSCNKNDKMVSRNFDIDYDEELHNHIPNNDLKLKTLKLCPKSTQTDFKKFFINSLKFNVVHLNNHNSHIKNKLPTSNSQTNSTICNPFNECSFYCTYLCKTIQNLIFCTKFRYFNEIYRNSIRRKYSMKLKSLKEVDKHLHINVTGGGCSGFQYHFNLLNGLDNNTVLIYDNDIKIFSNKESIELIKSCTLDFQEELIGSKFTLDIPNSTRKCSCGNSFEIE</sequence>
<evidence type="ECO:0000256" key="1">
    <source>
        <dbReference type="ARBA" id="ARBA00005151"/>
    </source>
</evidence>
<dbReference type="InterPro" id="IPR035903">
    <property type="entry name" value="HesB-like_dom_sf"/>
</dbReference>
<dbReference type="GO" id="GO:0005506">
    <property type="term" value="F:iron ion binding"/>
    <property type="evidence" value="ECO:0007669"/>
    <property type="project" value="TreeGrafter"/>
</dbReference>
<dbReference type="GO" id="GO:0051539">
    <property type="term" value="F:4 iron, 4 sulfur cluster binding"/>
    <property type="evidence" value="ECO:0007669"/>
    <property type="project" value="UniProtKB-KW"/>
</dbReference>
<comment type="pathway">
    <text evidence="1">Cofactor biosynthesis; iron-sulfur cluster biosynthesis.</text>
</comment>
<evidence type="ECO:0000313" key="5">
    <source>
        <dbReference type="EMBL" id="SVP94578.1"/>
    </source>
</evidence>
<keyword evidence="3" id="KW-0004">4Fe-4S</keyword>
<gene>
    <name evidence="5" type="ORF">TAT_000352400</name>
</gene>
<dbReference type="GO" id="GO:0016226">
    <property type="term" value="P:iron-sulfur cluster assembly"/>
    <property type="evidence" value="ECO:0007669"/>
    <property type="project" value="InterPro"/>
</dbReference>
<proteinExistence type="inferred from homology"/>
<dbReference type="Gene3D" id="2.60.300.12">
    <property type="entry name" value="HesB-like domain"/>
    <property type="match status" value="1"/>
</dbReference>
<dbReference type="VEuPathDB" id="PiroplasmaDB:TA10960"/>
<dbReference type="PANTHER" id="PTHR43011:SF1">
    <property type="entry name" value="IRON-SULFUR CLUSTER ASSEMBLY 2 HOMOLOG, MITOCHONDRIAL"/>
    <property type="match status" value="1"/>
</dbReference>
<protein>
    <submittedName>
        <fullName evidence="5">HesB-family member protein, putative</fullName>
    </submittedName>
</protein>
<dbReference type="NCBIfam" id="TIGR00049">
    <property type="entry name" value="iron-sulfur cluster assembly accessory protein"/>
    <property type="match status" value="1"/>
</dbReference>
<dbReference type="EMBL" id="UIVT01000004">
    <property type="protein sequence ID" value="SVP94578.1"/>
    <property type="molecule type" value="Genomic_DNA"/>
</dbReference>
<reference evidence="5" key="1">
    <citation type="submission" date="2018-07" db="EMBL/GenBank/DDBJ databases">
        <authorList>
            <person name="Quirk P.G."/>
            <person name="Krulwich T.A."/>
        </authorList>
    </citation>
    <scope>NUCLEOTIDE SEQUENCE</scope>
    <source>
        <strain evidence="5">Anand</strain>
    </source>
</reference>
<accession>A0A3B0NIW3</accession>
<feature type="domain" description="Core" evidence="4">
    <location>
        <begin position="148"/>
        <end position="236"/>
    </location>
</feature>
<dbReference type="SUPFAM" id="SSF89360">
    <property type="entry name" value="HesB-like domain"/>
    <property type="match status" value="1"/>
</dbReference>
<dbReference type="GO" id="GO:0005739">
    <property type="term" value="C:mitochondrion"/>
    <property type="evidence" value="ECO:0007669"/>
    <property type="project" value="TreeGrafter"/>
</dbReference>
<dbReference type="InterPro" id="IPR016092">
    <property type="entry name" value="ATAP"/>
</dbReference>
<evidence type="ECO:0000259" key="4">
    <source>
        <dbReference type="Pfam" id="PF01521"/>
    </source>
</evidence>
<evidence type="ECO:0000256" key="3">
    <source>
        <dbReference type="ARBA" id="ARBA00022485"/>
    </source>
</evidence>
<dbReference type="PANTHER" id="PTHR43011">
    <property type="entry name" value="IRON-SULFUR CLUSTER ASSEMBLY 2 HOMOLOG, MITOCHONDRIAL"/>
    <property type="match status" value="1"/>
</dbReference>
<keyword evidence="3" id="KW-0408">Iron</keyword>
<keyword evidence="3" id="KW-0479">Metal-binding</keyword>
<keyword evidence="3" id="KW-0411">Iron-sulfur</keyword>
<organism evidence="5">
    <name type="scientific">Theileria annulata</name>
    <dbReference type="NCBI Taxonomy" id="5874"/>
    <lineage>
        <taxon>Eukaryota</taxon>
        <taxon>Sar</taxon>
        <taxon>Alveolata</taxon>
        <taxon>Apicomplexa</taxon>
        <taxon>Aconoidasida</taxon>
        <taxon>Piroplasmida</taxon>
        <taxon>Theileriidae</taxon>
        <taxon>Theileria</taxon>
    </lineage>
</organism>
<evidence type="ECO:0000256" key="2">
    <source>
        <dbReference type="ARBA" id="ARBA00006718"/>
    </source>
</evidence>
<dbReference type="Pfam" id="PF01521">
    <property type="entry name" value="Fe-S_biosyn"/>
    <property type="match status" value="1"/>
</dbReference>
<dbReference type="InterPro" id="IPR000361">
    <property type="entry name" value="ATAP_core_dom"/>
</dbReference>
<name>A0A3B0NIW3_THEAN</name>
<dbReference type="GO" id="GO:0051537">
    <property type="term" value="F:2 iron, 2 sulfur cluster binding"/>
    <property type="evidence" value="ECO:0007669"/>
    <property type="project" value="TreeGrafter"/>
</dbReference>